<protein>
    <recommendedName>
        <fullName evidence="8">Probable membrane transporter protein</fullName>
    </recommendedName>
</protein>
<evidence type="ECO:0000256" key="2">
    <source>
        <dbReference type="ARBA" id="ARBA00009142"/>
    </source>
</evidence>
<sequence>MPWDVVLIFVIVFIGAFVQGASGFGVGLVVMGFLPMFLTVIESTLLALSLLMVTALTILFKYYKFVHFNGMISFIMSSFAARILSFFILTNYGEMDFLQMWLGFFLIAIVIYLLVSNKVKPRAERIHFFIPILLGIMNGFFGGLFAVGGTFLVIYFLLVYKNDKYRYTANVQAVTVMTSAFSLLLHGVSGDFTSTFPLYFAVGIAAVLLGANLGMKWFAKLPTQMIRRFAMTLVCLAALNLIVFS</sequence>
<dbReference type="InterPro" id="IPR002781">
    <property type="entry name" value="TM_pro_TauE-like"/>
</dbReference>
<gene>
    <name evidence="9" type="ORF">HNR44_003155</name>
</gene>
<comment type="similarity">
    <text evidence="2 8">Belongs to the 4-toluene sulfonate uptake permease (TSUP) (TC 2.A.102) family.</text>
</comment>
<evidence type="ECO:0000313" key="9">
    <source>
        <dbReference type="EMBL" id="MBB6451161.1"/>
    </source>
</evidence>
<dbReference type="GO" id="GO:0005886">
    <property type="term" value="C:plasma membrane"/>
    <property type="evidence" value="ECO:0007669"/>
    <property type="project" value="UniProtKB-SubCell"/>
</dbReference>
<evidence type="ECO:0000256" key="4">
    <source>
        <dbReference type="ARBA" id="ARBA00022475"/>
    </source>
</evidence>
<dbReference type="PANTHER" id="PTHR30269">
    <property type="entry name" value="TRANSMEMBRANE PROTEIN YFCA"/>
    <property type="match status" value="1"/>
</dbReference>
<dbReference type="AlphaFoldDB" id="A0A841PX35"/>
<keyword evidence="7 8" id="KW-0472">Membrane</keyword>
<keyword evidence="6 8" id="KW-1133">Transmembrane helix</keyword>
<evidence type="ECO:0000256" key="7">
    <source>
        <dbReference type="ARBA" id="ARBA00023136"/>
    </source>
</evidence>
<evidence type="ECO:0000256" key="1">
    <source>
        <dbReference type="ARBA" id="ARBA00004651"/>
    </source>
</evidence>
<comment type="caution">
    <text evidence="9">The sequence shown here is derived from an EMBL/GenBank/DDBJ whole genome shotgun (WGS) entry which is preliminary data.</text>
</comment>
<evidence type="ECO:0000256" key="6">
    <source>
        <dbReference type="ARBA" id="ARBA00022989"/>
    </source>
</evidence>
<dbReference type="Pfam" id="PF01925">
    <property type="entry name" value="TauE"/>
    <property type="match status" value="1"/>
</dbReference>
<feature type="transmembrane region" description="Helical" evidence="8">
    <location>
        <begin position="169"/>
        <end position="186"/>
    </location>
</feature>
<dbReference type="RefSeq" id="WP_184405236.1">
    <property type="nucleotide sequence ID" value="NZ_JACHHJ010000005.1"/>
</dbReference>
<proteinExistence type="inferred from homology"/>
<feature type="transmembrane region" description="Helical" evidence="8">
    <location>
        <begin position="198"/>
        <end position="219"/>
    </location>
</feature>
<dbReference type="Proteomes" id="UP000568839">
    <property type="component" value="Unassembled WGS sequence"/>
</dbReference>
<reference evidence="9 10" key="1">
    <citation type="submission" date="2020-08" db="EMBL/GenBank/DDBJ databases">
        <title>Genomic Encyclopedia of Type Strains, Phase IV (KMG-IV): sequencing the most valuable type-strain genomes for metagenomic binning, comparative biology and taxonomic classification.</title>
        <authorList>
            <person name="Goeker M."/>
        </authorList>
    </citation>
    <scope>NUCLEOTIDE SEQUENCE [LARGE SCALE GENOMIC DNA]</scope>
    <source>
        <strain evidence="9 10">DSM 21769</strain>
    </source>
</reference>
<evidence type="ECO:0000256" key="3">
    <source>
        <dbReference type="ARBA" id="ARBA00022448"/>
    </source>
</evidence>
<keyword evidence="4 8" id="KW-1003">Cell membrane</keyword>
<comment type="subcellular location">
    <subcellularLocation>
        <location evidence="1 8">Cell membrane</location>
        <topology evidence="1 8">Multi-pass membrane protein</topology>
    </subcellularLocation>
</comment>
<feature type="transmembrane region" description="Helical" evidence="8">
    <location>
        <begin position="72"/>
        <end position="92"/>
    </location>
</feature>
<feature type="transmembrane region" description="Helical" evidence="8">
    <location>
        <begin position="33"/>
        <end position="60"/>
    </location>
</feature>
<keyword evidence="10" id="KW-1185">Reference proteome</keyword>
<feature type="transmembrane region" description="Helical" evidence="8">
    <location>
        <begin position="225"/>
        <end position="244"/>
    </location>
</feature>
<dbReference type="InterPro" id="IPR052017">
    <property type="entry name" value="TSUP"/>
</dbReference>
<evidence type="ECO:0000313" key="10">
    <source>
        <dbReference type="Proteomes" id="UP000568839"/>
    </source>
</evidence>
<dbReference type="EMBL" id="JACHHJ010000005">
    <property type="protein sequence ID" value="MBB6451161.1"/>
    <property type="molecule type" value="Genomic_DNA"/>
</dbReference>
<feature type="transmembrane region" description="Helical" evidence="8">
    <location>
        <begin position="98"/>
        <end position="116"/>
    </location>
</feature>
<evidence type="ECO:0000256" key="5">
    <source>
        <dbReference type="ARBA" id="ARBA00022692"/>
    </source>
</evidence>
<evidence type="ECO:0000256" key="8">
    <source>
        <dbReference type="RuleBase" id="RU363041"/>
    </source>
</evidence>
<dbReference type="PANTHER" id="PTHR30269:SF37">
    <property type="entry name" value="MEMBRANE TRANSPORTER PROTEIN"/>
    <property type="match status" value="1"/>
</dbReference>
<accession>A0A841PX35</accession>
<name>A0A841PX35_9BACL</name>
<feature type="transmembrane region" description="Helical" evidence="8">
    <location>
        <begin position="128"/>
        <end position="157"/>
    </location>
</feature>
<keyword evidence="5 8" id="KW-0812">Transmembrane</keyword>
<keyword evidence="3" id="KW-0813">Transport</keyword>
<organism evidence="9 10">
    <name type="scientific">Geomicrobium halophilum</name>
    <dbReference type="NCBI Taxonomy" id="549000"/>
    <lineage>
        <taxon>Bacteria</taxon>
        <taxon>Bacillati</taxon>
        <taxon>Bacillota</taxon>
        <taxon>Bacilli</taxon>
        <taxon>Bacillales</taxon>
        <taxon>Geomicrobium</taxon>
    </lineage>
</organism>